<evidence type="ECO:0000256" key="1">
    <source>
        <dbReference type="ARBA" id="ARBA00006484"/>
    </source>
</evidence>
<keyword evidence="3" id="KW-0560">Oxidoreductase</keyword>
<dbReference type="PANTHER" id="PTHR43963:SF6">
    <property type="entry name" value="CHAIN DEHYDROGENASE FAMILY PROTEIN, PUTATIVE (AFU_ORTHOLOGUE AFUA_3G15350)-RELATED"/>
    <property type="match status" value="1"/>
</dbReference>
<dbReference type="Proteomes" id="UP000321306">
    <property type="component" value="Unassembled WGS sequence"/>
</dbReference>
<comment type="similarity">
    <text evidence="1 4">Belongs to the short-chain dehydrogenases/reductases (SDR) family.</text>
</comment>
<dbReference type="GO" id="GO:0016491">
    <property type="term" value="F:oxidoreductase activity"/>
    <property type="evidence" value="ECO:0007669"/>
    <property type="project" value="UniProtKB-KW"/>
</dbReference>
<evidence type="ECO:0000256" key="3">
    <source>
        <dbReference type="ARBA" id="ARBA00023002"/>
    </source>
</evidence>
<dbReference type="Pfam" id="PF00106">
    <property type="entry name" value="adh_short"/>
    <property type="match status" value="1"/>
</dbReference>
<reference evidence="5 6" key="1">
    <citation type="submission" date="2019-07" db="EMBL/GenBank/DDBJ databases">
        <title>Whole genome shotgun sequence of Deinococcus cellulosilyticus NBRC 106333.</title>
        <authorList>
            <person name="Hosoyama A."/>
            <person name="Uohara A."/>
            <person name="Ohji S."/>
            <person name="Ichikawa N."/>
        </authorList>
    </citation>
    <scope>NUCLEOTIDE SEQUENCE [LARGE SCALE GENOMIC DNA]</scope>
    <source>
        <strain evidence="5 6">NBRC 106333</strain>
    </source>
</reference>
<dbReference type="InterPro" id="IPR002347">
    <property type="entry name" value="SDR_fam"/>
</dbReference>
<dbReference type="OrthoDB" id="5786478at2"/>
<dbReference type="PRINTS" id="PR00080">
    <property type="entry name" value="SDRFAMILY"/>
</dbReference>
<evidence type="ECO:0000256" key="4">
    <source>
        <dbReference type="RuleBase" id="RU000363"/>
    </source>
</evidence>
<proteinExistence type="inferred from homology"/>
<evidence type="ECO:0000256" key="2">
    <source>
        <dbReference type="ARBA" id="ARBA00022857"/>
    </source>
</evidence>
<accession>A0A511N5F3</accession>
<dbReference type="PANTHER" id="PTHR43963">
    <property type="entry name" value="CARBONYL REDUCTASE 1-RELATED"/>
    <property type="match status" value="1"/>
</dbReference>
<protein>
    <submittedName>
        <fullName evidence="5">Short-chain dehydrogenase</fullName>
    </submittedName>
</protein>
<sequence length="228" mass="24897">MTAMKLALVTGANRGIGFEVCRQLLKKGFQVILTARTLEKAQQAVQQLGSEKVTPVGLEVTSSESVEQLRQWLEATYGGLDVLINNAGIYPDEGQSILRVPVDTFREAMNVNAFAALELSQALFPLLENRRGQVINVSSEMGAWEDLHPSTSAYRLSKLALNGITLMLSRAGRGRVAVNSVCPGWVRTDMGGQDAPGTVEEGAEGIVWLAEQVRGTGQFYQHRQILPW</sequence>
<keyword evidence="2" id="KW-0521">NADP</keyword>
<comment type="caution">
    <text evidence="5">The sequence shown here is derived from an EMBL/GenBank/DDBJ whole genome shotgun (WGS) entry which is preliminary data.</text>
</comment>
<dbReference type="RefSeq" id="WP_146886824.1">
    <property type="nucleotide sequence ID" value="NZ_BJXB01000017.1"/>
</dbReference>
<evidence type="ECO:0000313" key="6">
    <source>
        <dbReference type="Proteomes" id="UP000321306"/>
    </source>
</evidence>
<dbReference type="SUPFAM" id="SSF51735">
    <property type="entry name" value="NAD(P)-binding Rossmann-fold domains"/>
    <property type="match status" value="1"/>
</dbReference>
<gene>
    <name evidence="5" type="ORF">DC3_36990</name>
</gene>
<dbReference type="AlphaFoldDB" id="A0A511N5F3"/>
<dbReference type="PRINTS" id="PR00081">
    <property type="entry name" value="GDHRDH"/>
</dbReference>
<dbReference type="Gene3D" id="3.40.50.720">
    <property type="entry name" value="NAD(P)-binding Rossmann-like Domain"/>
    <property type="match status" value="1"/>
</dbReference>
<dbReference type="EMBL" id="BJXB01000017">
    <property type="protein sequence ID" value="GEM48064.1"/>
    <property type="molecule type" value="Genomic_DNA"/>
</dbReference>
<name>A0A511N5F3_DEIC1</name>
<dbReference type="InterPro" id="IPR036291">
    <property type="entry name" value="NAD(P)-bd_dom_sf"/>
</dbReference>
<keyword evidence="6" id="KW-1185">Reference proteome</keyword>
<evidence type="ECO:0000313" key="5">
    <source>
        <dbReference type="EMBL" id="GEM48064.1"/>
    </source>
</evidence>
<organism evidence="5 6">
    <name type="scientific">Deinococcus cellulosilyticus (strain DSM 18568 / NBRC 106333 / KACC 11606 / 5516J-15)</name>
    <dbReference type="NCBI Taxonomy" id="1223518"/>
    <lineage>
        <taxon>Bacteria</taxon>
        <taxon>Thermotogati</taxon>
        <taxon>Deinococcota</taxon>
        <taxon>Deinococci</taxon>
        <taxon>Deinococcales</taxon>
        <taxon>Deinococcaceae</taxon>
        <taxon>Deinococcus</taxon>
    </lineage>
</organism>